<dbReference type="Gene3D" id="3.40.50.300">
    <property type="entry name" value="P-loop containing nucleotide triphosphate hydrolases"/>
    <property type="match status" value="1"/>
</dbReference>
<dbReference type="Pfam" id="PF13671">
    <property type="entry name" value="AAA_33"/>
    <property type="match status" value="1"/>
</dbReference>
<accession>A0ABU9Y4L6</accession>
<evidence type="ECO:0000313" key="3">
    <source>
        <dbReference type="Proteomes" id="UP001419910"/>
    </source>
</evidence>
<dbReference type="SUPFAM" id="SSF56784">
    <property type="entry name" value="HAD-like"/>
    <property type="match status" value="1"/>
</dbReference>
<comment type="caution">
    <text evidence="2">The sequence shown here is derived from an EMBL/GenBank/DDBJ whole genome shotgun (WGS) entry which is preliminary data.</text>
</comment>
<keyword evidence="3" id="KW-1185">Reference proteome</keyword>
<dbReference type="SUPFAM" id="SSF52540">
    <property type="entry name" value="P-loop containing nucleoside triphosphate hydrolases"/>
    <property type="match status" value="1"/>
</dbReference>
<gene>
    <name evidence="2" type="ORF">ABC974_13945</name>
</gene>
<dbReference type="InterPro" id="IPR036412">
    <property type="entry name" value="HAD-like_sf"/>
</dbReference>
<evidence type="ECO:0000313" key="2">
    <source>
        <dbReference type="EMBL" id="MEN2790737.1"/>
    </source>
</evidence>
<dbReference type="InterPro" id="IPR056782">
    <property type="entry name" value="HAD_PNKP"/>
</dbReference>
<dbReference type="Gene3D" id="3.40.50.1000">
    <property type="entry name" value="HAD superfamily/HAD-like"/>
    <property type="match status" value="1"/>
</dbReference>
<protein>
    <submittedName>
        <fullName evidence="2">AAA family ATPase</fullName>
    </submittedName>
</protein>
<feature type="domain" description="Polynucleotide kinase PNKP phosphatase" evidence="1">
    <location>
        <begin position="2"/>
        <end position="149"/>
    </location>
</feature>
<organism evidence="2 3">
    <name type="scientific">Sphingomonas oligophenolica</name>
    <dbReference type="NCBI Taxonomy" id="301154"/>
    <lineage>
        <taxon>Bacteria</taxon>
        <taxon>Pseudomonadati</taxon>
        <taxon>Pseudomonadota</taxon>
        <taxon>Alphaproteobacteria</taxon>
        <taxon>Sphingomonadales</taxon>
        <taxon>Sphingomonadaceae</taxon>
        <taxon>Sphingomonas</taxon>
    </lineage>
</organism>
<dbReference type="RefSeq" id="WP_343890065.1">
    <property type="nucleotide sequence ID" value="NZ_BAAAEH010000028.1"/>
</dbReference>
<dbReference type="Proteomes" id="UP001419910">
    <property type="component" value="Unassembled WGS sequence"/>
</dbReference>
<sequence length="309" mass="35332">MRAVIFDIDGTLADVEHRLHHLDGDKDWIAFFRDMQDDKPIEPIAELARLLHKAVEAKHGLEAVLIVTARPDREDWRRTTLDWLDVHAIPYDRIYFRPEGDTRQDHLVKAEILQRILEDGYEPVLVIDDRPQVVKMWRDHGITTLQCAADEPGASPYAGQTLLHMLVGPCGAGKSTYAAKTYKPHEIIATDDLRLQLYGNLGHAPEALARVWKLAHGLIRARLDAGVFTVLDATNLDGDDRARVLDLLPRGVFARYVVIDRDLDRKIKEGGWRPEELVLKQHRMFRAEERSIMAGDEHPFVTVQDKRTR</sequence>
<dbReference type="InterPro" id="IPR023214">
    <property type="entry name" value="HAD_sf"/>
</dbReference>
<dbReference type="Pfam" id="PF25109">
    <property type="entry name" value="HAD_PNKP"/>
    <property type="match status" value="1"/>
</dbReference>
<evidence type="ECO:0000259" key="1">
    <source>
        <dbReference type="Pfam" id="PF25109"/>
    </source>
</evidence>
<name>A0ABU9Y4L6_9SPHN</name>
<dbReference type="EMBL" id="JBDIME010000011">
    <property type="protein sequence ID" value="MEN2790737.1"/>
    <property type="molecule type" value="Genomic_DNA"/>
</dbReference>
<reference evidence="2 3" key="1">
    <citation type="submission" date="2024-05" db="EMBL/GenBank/DDBJ databases">
        <authorList>
            <person name="Liu Q."/>
            <person name="Xin Y.-H."/>
        </authorList>
    </citation>
    <scope>NUCLEOTIDE SEQUENCE [LARGE SCALE GENOMIC DNA]</scope>
    <source>
        <strain evidence="2 3">CGMCC 1.10181</strain>
    </source>
</reference>
<dbReference type="InterPro" id="IPR027417">
    <property type="entry name" value="P-loop_NTPase"/>
</dbReference>
<proteinExistence type="predicted"/>